<dbReference type="InterPro" id="IPR029058">
    <property type="entry name" value="AB_hydrolase_fold"/>
</dbReference>
<dbReference type="PRINTS" id="PR00724">
    <property type="entry name" value="CRBOXYPTASEC"/>
</dbReference>
<keyword evidence="9" id="KW-0378">Hydrolase</keyword>
<keyword evidence="3" id="KW-0964">Secreted</keyword>
<keyword evidence="11" id="KW-1185">Reference proteome</keyword>
<evidence type="ECO:0000256" key="9">
    <source>
        <dbReference type="RuleBase" id="RU361156"/>
    </source>
</evidence>
<evidence type="ECO:0000256" key="3">
    <source>
        <dbReference type="ARBA" id="ARBA00022525"/>
    </source>
</evidence>
<gene>
    <name evidence="10" type="ORF">KK1_009668</name>
</gene>
<dbReference type="Pfam" id="PF00450">
    <property type="entry name" value="Peptidase_S10"/>
    <property type="match status" value="1"/>
</dbReference>
<evidence type="ECO:0000256" key="4">
    <source>
        <dbReference type="ARBA" id="ARBA00022645"/>
    </source>
</evidence>
<dbReference type="InterPro" id="IPR018202">
    <property type="entry name" value="Ser_caboxypep_ser_AS"/>
</dbReference>
<keyword evidence="6 9" id="KW-0732">Signal</keyword>
<feature type="signal peptide" evidence="9">
    <location>
        <begin position="1"/>
        <end position="23"/>
    </location>
</feature>
<evidence type="ECO:0000256" key="2">
    <source>
        <dbReference type="ARBA" id="ARBA00009431"/>
    </source>
</evidence>
<evidence type="ECO:0000313" key="10">
    <source>
        <dbReference type="EMBL" id="KYP70448.1"/>
    </source>
</evidence>
<keyword evidence="8" id="KW-0325">Glycoprotein</keyword>
<evidence type="ECO:0000256" key="7">
    <source>
        <dbReference type="ARBA" id="ARBA00023157"/>
    </source>
</evidence>
<dbReference type="GO" id="GO:0005576">
    <property type="term" value="C:extracellular region"/>
    <property type="evidence" value="ECO:0007669"/>
    <property type="project" value="UniProtKB-SubCell"/>
</dbReference>
<evidence type="ECO:0000256" key="6">
    <source>
        <dbReference type="ARBA" id="ARBA00022729"/>
    </source>
</evidence>
<dbReference type="OMA" id="WFFIATI"/>
<evidence type="ECO:0000256" key="1">
    <source>
        <dbReference type="ARBA" id="ARBA00004613"/>
    </source>
</evidence>
<keyword evidence="5 9" id="KW-0645">Protease</keyword>
<dbReference type="PANTHER" id="PTHR11802">
    <property type="entry name" value="SERINE PROTEASE FAMILY S10 SERINE CARBOXYPEPTIDASE"/>
    <property type="match status" value="1"/>
</dbReference>
<dbReference type="SUPFAM" id="SSF53474">
    <property type="entry name" value="alpha/beta-Hydrolases"/>
    <property type="match status" value="1"/>
</dbReference>
<accession>A0A151TTX3</accession>
<keyword evidence="4 9" id="KW-0121">Carboxypeptidase</keyword>
<comment type="subcellular location">
    <subcellularLocation>
        <location evidence="1">Secreted</location>
    </subcellularLocation>
</comment>
<evidence type="ECO:0000256" key="8">
    <source>
        <dbReference type="ARBA" id="ARBA00023180"/>
    </source>
</evidence>
<reference evidence="10 11" key="1">
    <citation type="journal article" date="2012" name="Nat. Biotechnol.">
        <title>Draft genome sequence of pigeonpea (Cajanus cajan), an orphan legume crop of resource-poor farmers.</title>
        <authorList>
            <person name="Varshney R.K."/>
            <person name="Chen W."/>
            <person name="Li Y."/>
            <person name="Bharti A.K."/>
            <person name="Saxena R.K."/>
            <person name="Schlueter J.A."/>
            <person name="Donoghue M.T."/>
            <person name="Azam S."/>
            <person name="Fan G."/>
            <person name="Whaley A.M."/>
            <person name="Farmer A.D."/>
            <person name="Sheridan J."/>
            <person name="Iwata A."/>
            <person name="Tuteja R."/>
            <person name="Penmetsa R.V."/>
            <person name="Wu W."/>
            <person name="Upadhyaya H.D."/>
            <person name="Yang S.P."/>
            <person name="Shah T."/>
            <person name="Saxena K.B."/>
            <person name="Michael T."/>
            <person name="McCombie W.R."/>
            <person name="Yang B."/>
            <person name="Zhang G."/>
            <person name="Yang H."/>
            <person name="Wang J."/>
            <person name="Spillane C."/>
            <person name="Cook D.R."/>
            <person name="May G.D."/>
            <person name="Xu X."/>
            <person name="Jackson S.A."/>
        </authorList>
    </citation>
    <scope>NUCLEOTIDE SEQUENCE [LARGE SCALE GENOMIC DNA]</scope>
    <source>
        <strain evidence="11">cv. Asha</strain>
    </source>
</reference>
<dbReference type="AlphaFoldDB" id="A0A151TTX3"/>
<feature type="chain" id="PRO_5007359038" description="Carboxypeptidase" evidence="9">
    <location>
        <begin position="24"/>
        <end position="481"/>
    </location>
</feature>
<dbReference type="Gene3D" id="3.40.50.1820">
    <property type="entry name" value="alpha/beta hydrolase"/>
    <property type="match status" value="1"/>
</dbReference>
<dbReference type="Gramene" id="C.cajan_09400.t">
    <property type="protein sequence ID" value="C.cajan_09400.t"/>
    <property type="gene ID" value="C.cajan_09400"/>
</dbReference>
<dbReference type="Proteomes" id="UP000075243">
    <property type="component" value="Chromosome 3"/>
</dbReference>
<dbReference type="InterPro" id="IPR001563">
    <property type="entry name" value="Peptidase_S10"/>
</dbReference>
<keyword evidence="7" id="KW-1015">Disulfide bond</keyword>
<dbReference type="PANTHER" id="PTHR11802:SF399">
    <property type="entry name" value="CARBOXYPEPTIDASE"/>
    <property type="match status" value="1"/>
</dbReference>
<proteinExistence type="inferred from homology"/>
<dbReference type="GO" id="GO:0005773">
    <property type="term" value="C:vacuole"/>
    <property type="evidence" value="ECO:0007669"/>
    <property type="project" value="TreeGrafter"/>
</dbReference>
<name>A0A151TTX3_CAJCA</name>
<organism evidence="10 11">
    <name type="scientific">Cajanus cajan</name>
    <name type="common">Pigeon pea</name>
    <name type="synonym">Cajanus indicus</name>
    <dbReference type="NCBI Taxonomy" id="3821"/>
    <lineage>
        <taxon>Eukaryota</taxon>
        <taxon>Viridiplantae</taxon>
        <taxon>Streptophyta</taxon>
        <taxon>Embryophyta</taxon>
        <taxon>Tracheophyta</taxon>
        <taxon>Spermatophyta</taxon>
        <taxon>Magnoliopsida</taxon>
        <taxon>eudicotyledons</taxon>
        <taxon>Gunneridae</taxon>
        <taxon>Pentapetalae</taxon>
        <taxon>rosids</taxon>
        <taxon>fabids</taxon>
        <taxon>Fabales</taxon>
        <taxon>Fabaceae</taxon>
        <taxon>Papilionoideae</taxon>
        <taxon>50 kb inversion clade</taxon>
        <taxon>NPAAA clade</taxon>
        <taxon>indigoferoid/millettioid clade</taxon>
        <taxon>Phaseoleae</taxon>
        <taxon>Cajanus</taxon>
    </lineage>
</organism>
<dbReference type="PROSITE" id="PS00131">
    <property type="entry name" value="CARBOXYPEPT_SER_SER"/>
    <property type="match status" value="1"/>
</dbReference>
<evidence type="ECO:0000313" key="11">
    <source>
        <dbReference type="Proteomes" id="UP000075243"/>
    </source>
</evidence>
<evidence type="ECO:0000256" key="5">
    <source>
        <dbReference type="ARBA" id="ARBA00022670"/>
    </source>
</evidence>
<dbReference type="GO" id="GO:0004185">
    <property type="term" value="F:serine-type carboxypeptidase activity"/>
    <property type="evidence" value="ECO:0007669"/>
    <property type="project" value="UniProtKB-UniRule"/>
</dbReference>
<dbReference type="EMBL" id="CM003605">
    <property type="protein sequence ID" value="KYP70448.1"/>
    <property type="molecule type" value="Genomic_DNA"/>
</dbReference>
<sequence>MFDRAWMLIIMTTVATSVLMVRSFPEADKVKSLPGQSDVSFQQFAGYVAVDDNNNRALFYYFVEAQTNPASKPLVLWLNGGLGCSSVGVGAFTEHGPFLTNQGQAIVQNQYSWNKVANILYVESPAGAGFSYSLNLSFYKTVNDKVTARDSLVFLQRWFAKFPEYTNRDFYITGESYAGHYVPQLAELIVKSKVNFNLRGIAVRNPLLDLDTDMNAVDEYYWSHGIISDYAYKISTSLCNSSRRYRENFSGHHSTDCLVAAQKVSEEYSSTLLIDKYYVIGDRCLSYNLSQASFLSEMLNLGTFRLRKSSHNVQQIEDPTDQPIDECNLKYSEMYLNRKDVQKALHARLVGTTDYRLCNKILQTNYERSDIEIPTTDVIGFLVKSGLRVTVYSGDQDSVVPFMGTRRLIDGLAKKLALKTTLPYTPWILDNQVGGWTQVYGNQVTYATIRGASHETPATQPRRSFVLFNAFVEGKPLPKAS</sequence>
<dbReference type="FunFam" id="3.40.50.11320:FF:000002">
    <property type="entry name" value="Carboxypeptidase"/>
    <property type="match status" value="1"/>
</dbReference>
<dbReference type="GO" id="GO:0006508">
    <property type="term" value="P:proteolysis"/>
    <property type="evidence" value="ECO:0007669"/>
    <property type="project" value="UniProtKB-KW"/>
</dbReference>
<dbReference type="EC" id="3.4.16.-" evidence="9"/>
<comment type="similarity">
    <text evidence="2 9">Belongs to the peptidase S10 family.</text>
</comment>
<protein>
    <recommendedName>
        <fullName evidence="9">Carboxypeptidase</fullName>
        <ecNumber evidence="9">3.4.16.-</ecNumber>
    </recommendedName>
</protein>
<dbReference type="FunFam" id="3.40.50.1820:FF:000453">
    <property type="entry name" value="Carboxypeptidase"/>
    <property type="match status" value="1"/>
</dbReference>